<dbReference type="Proteomes" id="UP000198953">
    <property type="component" value="Unassembled WGS sequence"/>
</dbReference>
<dbReference type="Pfam" id="PF02517">
    <property type="entry name" value="Rce1-like"/>
    <property type="match status" value="1"/>
</dbReference>
<feature type="transmembrane region" description="Helical" evidence="2">
    <location>
        <begin position="21"/>
        <end position="39"/>
    </location>
</feature>
<feature type="domain" description="CAAX prenyl protease 2/Lysostaphin resistance protein A-like" evidence="3">
    <location>
        <begin position="136"/>
        <end position="239"/>
    </location>
</feature>
<proteinExistence type="predicted"/>
<evidence type="ECO:0000259" key="3">
    <source>
        <dbReference type="Pfam" id="PF02517"/>
    </source>
</evidence>
<organism evidence="4 5">
    <name type="scientific">Nonomuraea pusilla</name>
    <dbReference type="NCBI Taxonomy" id="46177"/>
    <lineage>
        <taxon>Bacteria</taxon>
        <taxon>Bacillati</taxon>
        <taxon>Actinomycetota</taxon>
        <taxon>Actinomycetes</taxon>
        <taxon>Streptosporangiales</taxon>
        <taxon>Streptosporangiaceae</taxon>
        <taxon>Nonomuraea</taxon>
    </lineage>
</organism>
<feature type="region of interest" description="Disordered" evidence="1">
    <location>
        <begin position="277"/>
        <end position="297"/>
    </location>
</feature>
<feature type="transmembrane region" description="Helical" evidence="2">
    <location>
        <begin position="170"/>
        <end position="194"/>
    </location>
</feature>
<dbReference type="EMBL" id="FOBF01000002">
    <property type="protein sequence ID" value="SEK63474.1"/>
    <property type="molecule type" value="Genomic_DNA"/>
</dbReference>
<protein>
    <submittedName>
        <fullName evidence="4">Membrane protease YdiL, CAAX protease family</fullName>
    </submittedName>
</protein>
<accession>A0A1H7IMB9</accession>
<dbReference type="RefSeq" id="WP_091098428.1">
    <property type="nucleotide sequence ID" value="NZ_FOBF01000002.1"/>
</dbReference>
<keyword evidence="4" id="KW-0645">Protease</keyword>
<evidence type="ECO:0000313" key="5">
    <source>
        <dbReference type="Proteomes" id="UP000198953"/>
    </source>
</evidence>
<dbReference type="OrthoDB" id="3693644at2"/>
<keyword evidence="2" id="KW-0472">Membrane</keyword>
<keyword evidence="5" id="KW-1185">Reference proteome</keyword>
<dbReference type="InterPro" id="IPR042150">
    <property type="entry name" value="MmRce1-like"/>
</dbReference>
<evidence type="ECO:0000256" key="2">
    <source>
        <dbReference type="SAM" id="Phobius"/>
    </source>
</evidence>
<evidence type="ECO:0000256" key="1">
    <source>
        <dbReference type="SAM" id="MobiDB-lite"/>
    </source>
</evidence>
<dbReference type="GO" id="GO:0080120">
    <property type="term" value="P:CAAX-box protein maturation"/>
    <property type="evidence" value="ECO:0007669"/>
    <property type="project" value="UniProtKB-ARBA"/>
</dbReference>
<sequence>MSDHDGPAPARGVRAWVRRRPVTSFFALAYAFSWSWWWGVAATGGLVRPGVAWPTHLPGLLGPALAAVAVTAAVDGRRGVSALLRRVPRLGGARGAALALSPLALLAVAVVAARVVDGRWPVWTGLTAISGLPRDVLPMLAGLVLVNGVGEETGWRGFAQERLQDRHGPLRAALLVTAGWCVWHLPLFVIVTSYRGFPPAAVPAFVLGMAAGAVVLACCYNTAMGGIGAAAVWHAAYNLASASAMAEGTIAAVTTTLVMVWAAALLVLARRDRRRGRPSPLWGGRRPPAAVATAVSP</sequence>
<evidence type="ECO:0000313" key="4">
    <source>
        <dbReference type="EMBL" id="SEK63474.1"/>
    </source>
</evidence>
<dbReference type="PANTHER" id="PTHR35797">
    <property type="entry name" value="PROTEASE-RELATED"/>
    <property type="match status" value="1"/>
</dbReference>
<keyword evidence="2" id="KW-0812">Transmembrane</keyword>
<feature type="transmembrane region" description="Helical" evidence="2">
    <location>
        <begin position="250"/>
        <end position="269"/>
    </location>
</feature>
<feature type="transmembrane region" description="Helical" evidence="2">
    <location>
        <begin position="200"/>
        <end position="220"/>
    </location>
</feature>
<feature type="transmembrane region" description="Helical" evidence="2">
    <location>
        <begin position="51"/>
        <end position="74"/>
    </location>
</feature>
<dbReference type="GO" id="GO:0004175">
    <property type="term" value="F:endopeptidase activity"/>
    <property type="evidence" value="ECO:0007669"/>
    <property type="project" value="UniProtKB-ARBA"/>
</dbReference>
<feature type="transmembrane region" description="Helical" evidence="2">
    <location>
        <begin position="95"/>
        <end position="116"/>
    </location>
</feature>
<dbReference type="InterPro" id="IPR003675">
    <property type="entry name" value="Rce1/LyrA-like_dom"/>
</dbReference>
<keyword evidence="2" id="KW-1133">Transmembrane helix</keyword>
<gene>
    <name evidence="4" type="ORF">SAMN05660976_00857</name>
</gene>
<dbReference type="PANTHER" id="PTHR35797:SF1">
    <property type="entry name" value="PROTEASE"/>
    <property type="match status" value="1"/>
</dbReference>
<dbReference type="GO" id="GO:0006508">
    <property type="term" value="P:proteolysis"/>
    <property type="evidence" value="ECO:0007669"/>
    <property type="project" value="UniProtKB-KW"/>
</dbReference>
<name>A0A1H7IMB9_9ACTN</name>
<reference evidence="4 5" key="1">
    <citation type="submission" date="2016-10" db="EMBL/GenBank/DDBJ databases">
        <authorList>
            <person name="de Groot N.N."/>
        </authorList>
    </citation>
    <scope>NUCLEOTIDE SEQUENCE [LARGE SCALE GENOMIC DNA]</scope>
    <source>
        <strain evidence="4 5">DSM 43357</strain>
    </source>
</reference>
<dbReference type="AlphaFoldDB" id="A0A1H7IMB9"/>
<keyword evidence="4" id="KW-0378">Hydrolase</keyword>